<sequence>MAGKNTTVSLTLTVKGQQASAEIKKLTDQQVQGTNKINRAWTQIGSAQARFVNTAKAGTQATMNTARAGDHLLRTNRMLEGVLRQQSIQTKLQSQMLKQQANTVQQIARGMKQAEQSSKRTQQNIQQTSSMWQRGASIAGGTIAGGMFVSNAMQKPRDYAQQMTYIAATATGGQGLSAQDRLKRIQTLEQYVKDSVRQGGGKREDVAAALNELIASGKYDVSNVKPALMTSAKTAFAAGADTIDAAKMTIAMQNFGVKDINLAQDRAMRAGQIGSFEYKDMAKYLPEQMAAARASGYSGDAGLVKLLALNQMAKSTSADSASAGNNVVNLLQKLSSREFSDSIGDAVSIESGDPTRTKGTRKPKTVFDWTTYSQEQRSQGVYGVEAFVKLLERQLAGNQKYQSLQTQIQSATTPDAKKAILGDMSNIALGSNIGQIIADRQALMAALAVVYNKDSSSKLENQISNASGTVDADLAMIKQTGWYKDQALDQEKLFAQSKAYDAVSSSLGEFKEFLTKIASENENLAAITYGTSVAVGGLALAAGTAAFSLNSMGGIPDISTATGNGKGKGGTSSKASKLGGLAQVVGVGALAVAADDAVTGLFDKAVEKVTGYKSDKRSPMEIYMDAQKQKESQDNSQMIAQQQAASKFLGDIVNKLNSLINVTIQNKPIPITMPNVGGLLGDISKNAVTEEKRHGAALLMYKSK</sequence>
<dbReference type="EMBL" id="CP092085">
    <property type="protein sequence ID" value="UUN96141.1"/>
    <property type="molecule type" value="Genomic_DNA"/>
</dbReference>
<organism evidence="2 3">
    <name type="scientific">Acinetobacter bereziniae</name>
    <name type="common">Acinetobacter genomosp. 10</name>
    <dbReference type="NCBI Taxonomy" id="106648"/>
    <lineage>
        <taxon>Bacteria</taxon>
        <taxon>Pseudomonadati</taxon>
        <taxon>Pseudomonadota</taxon>
        <taxon>Gammaproteobacteria</taxon>
        <taxon>Moraxellales</taxon>
        <taxon>Moraxellaceae</taxon>
        <taxon>Acinetobacter</taxon>
    </lineage>
</organism>
<dbReference type="AlphaFoldDB" id="A0A8I1DI00"/>
<protein>
    <submittedName>
        <fullName evidence="2">Phage tail tape measure protein</fullName>
    </submittedName>
</protein>
<dbReference type="RefSeq" id="WP_151780582.1">
    <property type="nucleotide sequence ID" value="NZ_BKNL01000001.1"/>
</dbReference>
<evidence type="ECO:0000313" key="3">
    <source>
        <dbReference type="Proteomes" id="UP000644140"/>
    </source>
</evidence>
<dbReference type="InterPro" id="IPR010090">
    <property type="entry name" value="Phage_tape_meas"/>
</dbReference>
<evidence type="ECO:0000259" key="1">
    <source>
        <dbReference type="Pfam" id="PF10145"/>
    </source>
</evidence>
<reference evidence="2" key="1">
    <citation type="submission" date="2022-02" db="EMBL/GenBank/DDBJ databases">
        <title>Characterization of Tn125 harboring carbapenem-resistant Acinetobacter bereziniae clinical isolates.</title>
        <authorList>
            <person name="Wong N.-K."/>
            <person name="Pan Q."/>
        </authorList>
    </citation>
    <scope>NUCLEOTIDE SEQUENCE</scope>
    <source>
        <strain evidence="2">GD03393</strain>
    </source>
</reference>
<evidence type="ECO:0000313" key="2">
    <source>
        <dbReference type="EMBL" id="UUN96141.1"/>
    </source>
</evidence>
<dbReference type="Proteomes" id="UP000644140">
    <property type="component" value="Chromosome"/>
</dbReference>
<dbReference type="Pfam" id="PF10145">
    <property type="entry name" value="PhageMin_Tail"/>
    <property type="match status" value="1"/>
</dbReference>
<accession>A0A8I1DI00</accession>
<proteinExistence type="predicted"/>
<gene>
    <name evidence="2" type="ORF">I9054_012170</name>
</gene>
<feature type="domain" description="Phage tail tape measure protein" evidence="1">
    <location>
        <begin position="195"/>
        <end position="420"/>
    </location>
</feature>
<name>A0A8I1DI00_ACIBZ</name>